<dbReference type="AlphaFoldDB" id="A0A6G8ARF1"/>
<organism evidence="2 3">
    <name type="scientific">Vagococcus hydrophili</name>
    <dbReference type="NCBI Taxonomy" id="2714947"/>
    <lineage>
        <taxon>Bacteria</taxon>
        <taxon>Bacillati</taxon>
        <taxon>Bacillota</taxon>
        <taxon>Bacilli</taxon>
        <taxon>Lactobacillales</taxon>
        <taxon>Enterococcaceae</taxon>
        <taxon>Vagococcus</taxon>
    </lineage>
</organism>
<dbReference type="EMBL" id="CP049887">
    <property type="protein sequence ID" value="QIL47549.1"/>
    <property type="molecule type" value="Genomic_DNA"/>
</dbReference>
<keyword evidence="1" id="KW-0175">Coiled coil</keyword>
<evidence type="ECO:0000313" key="2">
    <source>
        <dbReference type="EMBL" id="QIL47549.1"/>
    </source>
</evidence>
<feature type="coiled-coil region" evidence="1">
    <location>
        <begin position="10"/>
        <end position="146"/>
    </location>
</feature>
<evidence type="ECO:0000313" key="3">
    <source>
        <dbReference type="Proteomes" id="UP000501747"/>
    </source>
</evidence>
<dbReference type="KEGG" id="vhy:G7082_02860"/>
<dbReference type="Proteomes" id="UP000501747">
    <property type="component" value="Chromosome"/>
</dbReference>
<dbReference type="RefSeq" id="WP_166033720.1">
    <property type="nucleotide sequence ID" value="NZ_CP049887.1"/>
</dbReference>
<accession>A0A6G8ARF1</accession>
<sequence length="199" mass="23630">MLNLQTINEIKEIEKRKATFLNECRKEENELLIKIDKLSKEHESSILSVLKPKKLFSKQRTTESIEEELTQLRMKLKLIKEKELLLEKSSIKKEISLDPVLIEMKKYKSEKENMLKKIKEEAEYFYNQYIGKAEEYSQSIQQINQEITSSNNYLEKIFNDDVTYRDGSYWNNLGERVNRDRVGIRTISENIKLSKKDGI</sequence>
<protein>
    <submittedName>
        <fullName evidence="2">Uncharacterized protein</fullName>
    </submittedName>
</protein>
<name>A0A6G8ARF1_9ENTE</name>
<proteinExistence type="predicted"/>
<keyword evidence="3" id="KW-1185">Reference proteome</keyword>
<reference evidence="2 3" key="1">
    <citation type="submission" date="2020-03" db="EMBL/GenBank/DDBJ databases">
        <title>Vagococcus sp. nov., isolated from beetles.</title>
        <authorList>
            <person name="Hyun D.-W."/>
            <person name="Bae J.-W."/>
        </authorList>
    </citation>
    <scope>NUCLEOTIDE SEQUENCE [LARGE SCALE GENOMIC DNA]</scope>
    <source>
        <strain evidence="2 3">HDW17B</strain>
    </source>
</reference>
<gene>
    <name evidence="2" type="ORF">G7082_02860</name>
</gene>
<evidence type="ECO:0000256" key="1">
    <source>
        <dbReference type="SAM" id="Coils"/>
    </source>
</evidence>